<dbReference type="InterPro" id="IPR042100">
    <property type="entry name" value="Bug_dom1"/>
</dbReference>
<dbReference type="AlphaFoldDB" id="A0A6M1LQ44"/>
<dbReference type="Gene3D" id="3.40.190.150">
    <property type="entry name" value="Bordetella uptake gene, domain 1"/>
    <property type="match status" value="1"/>
</dbReference>
<dbReference type="EMBL" id="JAAIKB010000009">
    <property type="protein sequence ID" value="NGM22535.1"/>
    <property type="molecule type" value="Genomic_DNA"/>
</dbReference>
<reference evidence="3 4" key="1">
    <citation type="submission" date="2020-02" db="EMBL/GenBank/DDBJ databases">
        <authorList>
            <person name="Kim H.M."/>
            <person name="Jeon C.O."/>
        </authorList>
    </citation>
    <scope>NUCLEOTIDE SEQUENCE [LARGE SCALE GENOMIC DNA]</scope>
    <source>
        <strain evidence="3 4">PeD5</strain>
    </source>
</reference>
<feature type="chain" id="PRO_5026692448" evidence="2">
    <location>
        <begin position="22"/>
        <end position="323"/>
    </location>
</feature>
<feature type="signal peptide" evidence="2">
    <location>
        <begin position="1"/>
        <end position="21"/>
    </location>
</feature>
<dbReference type="PIRSF" id="PIRSF017082">
    <property type="entry name" value="YflP"/>
    <property type="match status" value="1"/>
</dbReference>
<dbReference type="PANTHER" id="PTHR42928">
    <property type="entry name" value="TRICARBOXYLATE-BINDING PROTEIN"/>
    <property type="match status" value="1"/>
</dbReference>
<keyword evidence="2" id="KW-0732">Signal</keyword>
<evidence type="ECO:0000256" key="2">
    <source>
        <dbReference type="SAM" id="SignalP"/>
    </source>
</evidence>
<dbReference type="Proteomes" id="UP000475385">
    <property type="component" value="Unassembled WGS sequence"/>
</dbReference>
<protein>
    <submittedName>
        <fullName evidence="3">Tripartite tricarboxylate transporter substrate binding protein</fullName>
    </submittedName>
</protein>
<organism evidence="3 4">
    <name type="scientific">Falsiroseomonas algicola</name>
    <dbReference type="NCBI Taxonomy" id="2716930"/>
    <lineage>
        <taxon>Bacteria</taxon>
        <taxon>Pseudomonadati</taxon>
        <taxon>Pseudomonadota</taxon>
        <taxon>Alphaproteobacteria</taxon>
        <taxon>Acetobacterales</taxon>
        <taxon>Roseomonadaceae</taxon>
        <taxon>Falsiroseomonas</taxon>
    </lineage>
</organism>
<gene>
    <name evidence="3" type="ORF">G3576_21140</name>
</gene>
<accession>A0A6M1LQ44</accession>
<dbReference type="InterPro" id="IPR005064">
    <property type="entry name" value="BUG"/>
</dbReference>
<dbReference type="Gene3D" id="3.40.190.10">
    <property type="entry name" value="Periplasmic binding protein-like II"/>
    <property type="match status" value="1"/>
</dbReference>
<name>A0A6M1LQ44_9PROT</name>
<evidence type="ECO:0000256" key="1">
    <source>
        <dbReference type="ARBA" id="ARBA00006987"/>
    </source>
</evidence>
<proteinExistence type="inferred from homology"/>
<sequence>MMNRRSLLALTGVALALPARAQSTWPDRPVTLVAPFTPGGPVDALARLLAAGLQAKSGVPAVVENRPGGGGSIGIASVARAAPDGTTLLVAAAGNLTINPSLIRNAPFNVERDLAPVAILASSPNVIAVGPNVPAATVAELLALARSTPGGLSYGSPGAGSQQHLAGELIASRSGAPLTHIPYRGSSHAATDLVSGQIHFVISNLLAVQPLITSGRARAIAQLATTRSAMLPDVPTLAEAGQAPLDVRSWFGVLVPRATPAPLVNAIHAACGAVARSEATQDAFRRQALEAMDESPDDFATRLREETSRWAEVIRTARIQLDN</sequence>
<comment type="similarity">
    <text evidence="1">Belongs to the UPF0065 (bug) family.</text>
</comment>
<dbReference type="Pfam" id="PF03401">
    <property type="entry name" value="TctC"/>
    <property type="match status" value="1"/>
</dbReference>
<reference evidence="3 4" key="2">
    <citation type="submission" date="2020-03" db="EMBL/GenBank/DDBJ databases">
        <title>Roseomonas stagni sp. nov., isolated from pond water in Japan.</title>
        <authorList>
            <person name="Furuhata K."/>
            <person name="Miyamoto H."/>
            <person name="Goto K."/>
        </authorList>
    </citation>
    <scope>NUCLEOTIDE SEQUENCE [LARGE SCALE GENOMIC DNA]</scope>
    <source>
        <strain evidence="3 4">PeD5</strain>
    </source>
</reference>
<dbReference type="RefSeq" id="WP_164696420.1">
    <property type="nucleotide sequence ID" value="NZ_JAAIKB010000009.1"/>
</dbReference>
<comment type="caution">
    <text evidence="3">The sequence shown here is derived from an EMBL/GenBank/DDBJ whole genome shotgun (WGS) entry which is preliminary data.</text>
</comment>
<dbReference type="SUPFAM" id="SSF53850">
    <property type="entry name" value="Periplasmic binding protein-like II"/>
    <property type="match status" value="1"/>
</dbReference>
<evidence type="ECO:0000313" key="4">
    <source>
        <dbReference type="Proteomes" id="UP000475385"/>
    </source>
</evidence>
<keyword evidence="4" id="KW-1185">Reference proteome</keyword>
<dbReference type="PANTHER" id="PTHR42928:SF5">
    <property type="entry name" value="BLR1237 PROTEIN"/>
    <property type="match status" value="1"/>
</dbReference>
<evidence type="ECO:0000313" key="3">
    <source>
        <dbReference type="EMBL" id="NGM22535.1"/>
    </source>
</evidence>